<evidence type="ECO:0000256" key="9">
    <source>
        <dbReference type="ARBA" id="ARBA00023180"/>
    </source>
</evidence>
<keyword evidence="2" id="KW-0433">Leucine-rich repeat</keyword>
<evidence type="ECO:0000256" key="7">
    <source>
        <dbReference type="ARBA" id="ARBA00023136"/>
    </source>
</evidence>
<sequence length="254" mass="28564">MSSKPKLVLSRVRHRHLVPILGYSAEENEMLLVYEYMPQGALSKHLFHEKGESSNILLSDDYRAKISDFGLAKLAQNTLLLLNLLELLATGKVTVKVDVFSIGIVLMELLTGLMALDEARSEPTRYSLTWFRSVMSIKENLREIIEPVVEGEEAAANMKEGRSVRCRRPCRRPYMCHVVGVLASLVEKWRSEDGDEDEFWGIDIGKPLLQLVGRWLAADGDSGVSSMINLNTEGSIPLLSLSKFLSTLFEFSYK</sequence>
<dbReference type="PANTHER" id="PTHR47986:SF1">
    <property type="entry name" value="OS04G0685900 PROTEIN"/>
    <property type="match status" value="1"/>
</dbReference>
<evidence type="ECO:0000313" key="11">
    <source>
        <dbReference type="EMBL" id="KAG6531597.1"/>
    </source>
</evidence>
<keyword evidence="3" id="KW-0812">Transmembrane</keyword>
<keyword evidence="12" id="KW-1185">Reference proteome</keyword>
<keyword evidence="8" id="KW-0675">Receptor</keyword>
<keyword evidence="7" id="KW-0472">Membrane</keyword>
<evidence type="ECO:0000256" key="3">
    <source>
        <dbReference type="ARBA" id="ARBA00022692"/>
    </source>
</evidence>
<accession>A0A8J5LUV2</accession>
<evidence type="ECO:0000313" key="12">
    <source>
        <dbReference type="Proteomes" id="UP000734854"/>
    </source>
</evidence>
<evidence type="ECO:0000259" key="10">
    <source>
        <dbReference type="PROSITE" id="PS50011"/>
    </source>
</evidence>
<feature type="domain" description="Protein kinase" evidence="10">
    <location>
        <begin position="1"/>
        <end position="175"/>
    </location>
</feature>
<dbReference type="EMBL" id="JACMSC010000002">
    <property type="protein sequence ID" value="KAG6531597.1"/>
    <property type="molecule type" value="Genomic_DNA"/>
</dbReference>
<dbReference type="Gene3D" id="1.10.510.10">
    <property type="entry name" value="Transferase(Phosphotransferase) domain 1"/>
    <property type="match status" value="1"/>
</dbReference>
<comment type="caution">
    <text evidence="11">The sequence shown here is derived from an EMBL/GenBank/DDBJ whole genome shotgun (WGS) entry which is preliminary data.</text>
</comment>
<reference evidence="11 12" key="1">
    <citation type="submission" date="2020-08" db="EMBL/GenBank/DDBJ databases">
        <title>Plant Genome Project.</title>
        <authorList>
            <person name="Zhang R.-G."/>
        </authorList>
    </citation>
    <scope>NUCLEOTIDE SEQUENCE [LARGE SCALE GENOMIC DNA]</scope>
    <source>
        <tissue evidence="11">Rhizome</tissue>
    </source>
</reference>
<evidence type="ECO:0000256" key="5">
    <source>
        <dbReference type="ARBA" id="ARBA00022737"/>
    </source>
</evidence>
<name>A0A8J5LUV2_ZINOF</name>
<dbReference type="GO" id="GO:0016020">
    <property type="term" value="C:membrane"/>
    <property type="evidence" value="ECO:0007669"/>
    <property type="project" value="UniProtKB-SubCell"/>
</dbReference>
<keyword evidence="5" id="KW-0677">Repeat</keyword>
<evidence type="ECO:0000256" key="6">
    <source>
        <dbReference type="ARBA" id="ARBA00022989"/>
    </source>
</evidence>
<dbReference type="Pfam" id="PF00069">
    <property type="entry name" value="Pkinase"/>
    <property type="match status" value="1"/>
</dbReference>
<evidence type="ECO:0000256" key="8">
    <source>
        <dbReference type="ARBA" id="ARBA00023170"/>
    </source>
</evidence>
<dbReference type="Proteomes" id="UP000734854">
    <property type="component" value="Unassembled WGS sequence"/>
</dbReference>
<dbReference type="AlphaFoldDB" id="A0A8J5LUV2"/>
<evidence type="ECO:0000256" key="2">
    <source>
        <dbReference type="ARBA" id="ARBA00022614"/>
    </source>
</evidence>
<dbReference type="PROSITE" id="PS50011">
    <property type="entry name" value="PROTEIN_KINASE_DOM"/>
    <property type="match status" value="1"/>
</dbReference>
<dbReference type="SUPFAM" id="SSF56112">
    <property type="entry name" value="Protein kinase-like (PK-like)"/>
    <property type="match status" value="1"/>
</dbReference>
<gene>
    <name evidence="11" type="ORF">ZIOFF_005412</name>
</gene>
<dbReference type="GO" id="GO:0005524">
    <property type="term" value="F:ATP binding"/>
    <property type="evidence" value="ECO:0007669"/>
    <property type="project" value="InterPro"/>
</dbReference>
<comment type="subcellular location">
    <subcellularLocation>
        <location evidence="1">Membrane</location>
        <topology evidence="1">Single-pass membrane protein</topology>
    </subcellularLocation>
</comment>
<dbReference type="GO" id="GO:0004672">
    <property type="term" value="F:protein kinase activity"/>
    <property type="evidence" value="ECO:0007669"/>
    <property type="project" value="InterPro"/>
</dbReference>
<evidence type="ECO:0000256" key="1">
    <source>
        <dbReference type="ARBA" id="ARBA00004167"/>
    </source>
</evidence>
<protein>
    <recommendedName>
        <fullName evidence="10">Protein kinase domain-containing protein</fullName>
    </recommendedName>
</protein>
<keyword evidence="6" id="KW-1133">Transmembrane helix</keyword>
<dbReference type="InterPro" id="IPR052422">
    <property type="entry name" value="Auxin_Ser/Thr_Kinase"/>
</dbReference>
<dbReference type="InterPro" id="IPR000719">
    <property type="entry name" value="Prot_kinase_dom"/>
</dbReference>
<proteinExistence type="predicted"/>
<dbReference type="Gene3D" id="3.30.200.20">
    <property type="entry name" value="Phosphorylase Kinase, domain 1"/>
    <property type="match status" value="1"/>
</dbReference>
<evidence type="ECO:0000256" key="4">
    <source>
        <dbReference type="ARBA" id="ARBA00022729"/>
    </source>
</evidence>
<keyword evidence="9" id="KW-0325">Glycoprotein</keyword>
<organism evidence="11 12">
    <name type="scientific">Zingiber officinale</name>
    <name type="common">Ginger</name>
    <name type="synonym">Amomum zingiber</name>
    <dbReference type="NCBI Taxonomy" id="94328"/>
    <lineage>
        <taxon>Eukaryota</taxon>
        <taxon>Viridiplantae</taxon>
        <taxon>Streptophyta</taxon>
        <taxon>Embryophyta</taxon>
        <taxon>Tracheophyta</taxon>
        <taxon>Spermatophyta</taxon>
        <taxon>Magnoliopsida</taxon>
        <taxon>Liliopsida</taxon>
        <taxon>Zingiberales</taxon>
        <taxon>Zingiberaceae</taxon>
        <taxon>Zingiber</taxon>
    </lineage>
</organism>
<dbReference type="InterPro" id="IPR011009">
    <property type="entry name" value="Kinase-like_dom_sf"/>
</dbReference>
<keyword evidence="4" id="KW-0732">Signal</keyword>
<dbReference type="PANTHER" id="PTHR47986">
    <property type="entry name" value="OSJNBA0070M12.3 PROTEIN"/>
    <property type="match status" value="1"/>
</dbReference>